<dbReference type="InterPro" id="IPR029058">
    <property type="entry name" value="AB_hydrolase_fold"/>
</dbReference>
<dbReference type="Gene3D" id="3.40.50.1820">
    <property type="entry name" value="alpha/beta hydrolase"/>
    <property type="match status" value="1"/>
</dbReference>
<dbReference type="SUPFAM" id="SSF53474">
    <property type="entry name" value="alpha/beta-Hydrolases"/>
    <property type="match status" value="1"/>
</dbReference>
<dbReference type="EMBL" id="CP012808">
    <property type="protein sequence ID" value="ALH95866.1"/>
    <property type="molecule type" value="Genomic_DNA"/>
</dbReference>
<keyword evidence="1" id="KW-0378">Hydrolase</keyword>
<dbReference type="KEGG" id="aei:AOY20_10175"/>
<organism evidence="1 2">
    <name type="scientific">Acinetobacter equi</name>
    <dbReference type="NCBI Taxonomy" id="1324350"/>
    <lineage>
        <taxon>Bacteria</taxon>
        <taxon>Pseudomonadati</taxon>
        <taxon>Pseudomonadota</taxon>
        <taxon>Gammaproteobacteria</taxon>
        <taxon>Moraxellales</taxon>
        <taxon>Moraxellaceae</taxon>
        <taxon>Acinetobacter</taxon>
    </lineage>
</organism>
<dbReference type="Proteomes" id="UP000064939">
    <property type="component" value="Chromosome"/>
</dbReference>
<dbReference type="PANTHER" id="PTHR42103">
    <property type="entry name" value="ALPHA/BETA-HYDROLASES SUPERFAMILY PROTEIN"/>
    <property type="match status" value="1"/>
</dbReference>
<protein>
    <submittedName>
        <fullName evidence="1">Hydrolase</fullName>
    </submittedName>
</protein>
<name>A0A0N9W435_9GAMM</name>
<sequence>MSEQIFIEGSVGKIEVFVDYPQGEVKGFAVVCHPHPLQGGTPHHKIPVLLAQMYLERGCVVYRPSFRGSGQSAGVHDEGHGETDDILKVIQFARAQHLGLPFYAGGFSFGAHVMAKSYASLPEELQAKQMILCGLPTATVAGIRHYVTPEVKGDILFIHGEADDITLLSDMIHWARPQRHLITTLPGANHFFTGYLKQLRIAMSRFLAVG</sequence>
<proteinExistence type="predicted"/>
<accession>A0A0N9W435</accession>
<dbReference type="OrthoDB" id="9800435at2"/>
<dbReference type="RefSeq" id="WP_054581754.1">
    <property type="nucleotide sequence ID" value="NZ_CP012808.1"/>
</dbReference>
<dbReference type="GO" id="GO:0016787">
    <property type="term" value="F:hydrolase activity"/>
    <property type="evidence" value="ECO:0007669"/>
    <property type="project" value="UniProtKB-KW"/>
</dbReference>
<dbReference type="PANTHER" id="PTHR42103:SF2">
    <property type="entry name" value="AB HYDROLASE-1 DOMAIN-CONTAINING PROTEIN"/>
    <property type="match status" value="1"/>
</dbReference>
<reference evidence="1 2" key="1">
    <citation type="journal article" date="2015" name="Int. J. Syst. Evol. Microbiol.">
        <title>Acinetobacter equi sp. nov. isolated from horse faeces.</title>
        <authorList>
            <person name="Poppel M.T."/>
            <person name="Skiebe E."/>
            <person name="Laue M."/>
            <person name="Bergmann H."/>
            <person name="Ebersberger I."/>
            <person name="Garn T."/>
            <person name="Fruth A."/>
            <person name="Baumgardt S."/>
            <person name="Busse H.J."/>
            <person name="Wilharm G."/>
        </authorList>
    </citation>
    <scope>NUCLEOTIDE SEQUENCE [LARGE SCALE GENOMIC DNA]</scope>
    <source>
        <strain evidence="1 2">114</strain>
    </source>
</reference>
<keyword evidence="2" id="KW-1185">Reference proteome</keyword>
<dbReference type="AlphaFoldDB" id="A0A0N9W435"/>
<gene>
    <name evidence="1" type="ORF">AOY20_10175</name>
</gene>
<dbReference type="STRING" id="1324350.AOY20_10175"/>
<evidence type="ECO:0000313" key="1">
    <source>
        <dbReference type="EMBL" id="ALH95866.1"/>
    </source>
</evidence>
<evidence type="ECO:0000313" key="2">
    <source>
        <dbReference type="Proteomes" id="UP000064939"/>
    </source>
</evidence>